<organism evidence="1 2">
    <name type="scientific">Rhodococcus erythropolis (strain PR4 / NBRC 100887)</name>
    <dbReference type="NCBI Taxonomy" id="234621"/>
    <lineage>
        <taxon>Bacteria</taxon>
        <taxon>Bacillati</taxon>
        <taxon>Actinomycetota</taxon>
        <taxon>Actinomycetes</taxon>
        <taxon>Mycobacteriales</taxon>
        <taxon>Nocardiaceae</taxon>
        <taxon>Rhodococcus</taxon>
        <taxon>Rhodococcus erythropolis group</taxon>
    </lineage>
</organism>
<proteinExistence type="predicted"/>
<dbReference type="AlphaFoldDB" id="C0ZX95"/>
<reference evidence="1 2" key="2">
    <citation type="journal article" date="2006" name="Environ. Microbiol.">
        <title>Sequence analysis of three plasmids harboured in Rhodococcus erythropolis strain PR4.</title>
        <authorList>
            <person name="Sekine M."/>
            <person name="Tanikawa S."/>
            <person name="Omata S."/>
            <person name="Saito M."/>
            <person name="Fujisawa T."/>
            <person name="Tsukatani N."/>
            <person name="Tajima T."/>
            <person name="Sekigawa T."/>
            <person name="Kosugi H."/>
            <person name="Matsuo Y."/>
            <person name="Nishiko R."/>
            <person name="Imamura K."/>
            <person name="Ito M."/>
            <person name="Narita H."/>
            <person name="Tago S."/>
            <person name="Fujita N."/>
            <person name="Harayama S."/>
        </authorList>
    </citation>
    <scope>NUCLEOTIDE SEQUENCE [LARGE SCALE GENOMIC DNA]</scope>
    <source>
        <strain evidence="2">PR4 / NBRC 100887</strain>
    </source>
</reference>
<evidence type="ECO:0000313" key="1">
    <source>
        <dbReference type="EMBL" id="BAH32980.1"/>
    </source>
</evidence>
<accession>C0ZX95</accession>
<reference evidence="2" key="1">
    <citation type="submission" date="2005-03" db="EMBL/GenBank/DDBJ databases">
        <title>Comparison of the complete genome sequences of Rhodococcus erythropolis PR4 and Rhodococcus opacus B4.</title>
        <authorList>
            <person name="Takarada H."/>
            <person name="Sekine M."/>
            <person name="Hosoyama A."/>
            <person name="Yamada R."/>
            <person name="Fujisawa T."/>
            <person name="Omata S."/>
            <person name="Shimizu A."/>
            <person name="Tsukatani N."/>
            <person name="Tanikawa S."/>
            <person name="Fujita N."/>
            <person name="Harayama S."/>
        </authorList>
    </citation>
    <scope>NUCLEOTIDE SEQUENCE [LARGE SCALE GENOMIC DNA]</scope>
    <source>
        <strain evidence="2">PR4 / NBRC 100887</strain>
    </source>
</reference>
<sequence length="97" mass="10718">MNQEQADAYDREAGIIAAAILPRLPVEARTYIESVLDIGDPAFAVDLVLQDAIEFDLVIPAGIRDHIDAFLEVLPDTAPDGDRIRQWTEQVKFQVAA</sequence>
<dbReference type="HOGENOM" id="CLU_2344752_0_0_11"/>
<evidence type="ECO:0000313" key="2">
    <source>
        <dbReference type="Proteomes" id="UP000002204"/>
    </source>
</evidence>
<gene>
    <name evidence="1" type="ordered locus">RER_22720</name>
</gene>
<dbReference type="EMBL" id="AP008957">
    <property type="protein sequence ID" value="BAH32980.1"/>
    <property type="molecule type" value="Genomic_DNA"/>
</dbReference>
<dbReference type="RefSeq" id="WP_020907173.1">
    <property type="nucleotide sequence ID" value="NC_012490.1"/>
</dbReference>
<name>C0ZX95_RHOE4</name>
<protein>
    <submittedName>
        <fullName evidence="1">Uncharacterized protein</fullName>
    </submittedName>
</protein>
<dbReference type="PATRIC" id="fig|234621.6.peg.2773"/>
<dbReference type="Proteomes" id="UP000002204">
    <property type="component" value="Chromosome"/>
</dbReference>
<dbReference type="KEGG" id="rer:RER_22720"/>